<dbReference type="Pfam" id="PF00326">
    <property type="entry name" value="Peptidase_S9"/>
    <property type="match status" value="1"/>
</dbReference>
<dbReference type="PANTHER" id="PTHR42776:SF27">
    <property type="entry name" value="DIPEPTIDYL PEPTIDASE FAMILY MEMBER 6"/>
    <property type="match status" value="1"/>
</dbReference>
<proteinExistence type="predicted"/>
<gene>
    <name evidence="5" type="ORF">AVDCRST_MAG57-2522</name>
</gene>
<sequence>MASPLTDRRPVAPGARPADGVTGLSPAGLTPTSPLPAGVRDAVAAIAAAPGAWCPALSPDGDRVAYVTDRSGIPRLEVAGVDDPSAAVVSGPTEEVVSVAWSPDGAWLAYLVSPGGSICAELHVVRPDGTGHRLVAGEDPRATVFAGGWTGPGHYVCSIAPGDGPDADIVLVDVVTGEHRTLARSGFLSVTSVSADHRLVLARRGPRAYRHIVVVDIATGVQRRVLGIDAPGGIASEDGRFGPDGRSIFVRASLPGEPLADRAGLVQVPLSEAGVPGAGRVVLYRPDADLDGYALGTDGTVLAVWTVGGFTELAVHALSDGAVVRTIPLPEPVMPGWSLSADGATMVAELTGPRSPRGLYRLPLDGGAATALPSTPARPDLSSLVTPVRHDYVAPDGVPLSGWLYVPHGVRGPNRTVVTFHGGPEGQERPDYSPLAQTLVAAGLTVFAPNVRGSGGFGRAFLTADDGAARAASFEDVRTTVDELVTAGIAAPGQVGAHGWSYGGYLTLVALTRWPDLFAAGTTGAGMSDLRTFFAGTEPWMAAASVTEYGDPVVDRDLLESLSPMTDLARLTSPVLLVHGDRDTNVPVAESVQAHQALQAMGAPSELLLLPGEGHTIVGRHHLVELSGRVAAWFDRWL</sequence>
<reference evidence="5" key="1">
    <citation type="submission" date="2020-02" db="EMBL/GenBank/DDBJ databases">
        <authorList>
            <person name="Meier V. D."/>
        </authorList>
    </citation>
    <scope>NUCLEOTIDE SEQUENCE</scope>
    <source>
        <strain evidence="5">AVDCRST_MAG57</strain>
    </source>
</reference>
<accession>A0A6J4ISR0</accession>
<organism evidence="5">
    <name type="scientific">uncultured Blastococcus sp</name>
    <dbReference type="NCBI Taxonomy" id="217144"/>
    <lineage>
        <taxon>Bacteria</taxon>
        <taxon>Bacillati</taxon>
        <taxon>Actinomycetota</taxon>
        <taxon>Actinomycetes</taxon>
        <taxon>Geodermatophilales</taxon>
        <taxon>Geodermatophilaceae</taxon>
        <taxon>Blastococcus</taxon>
        <taxon>environmental samples</taxon>
    </lineage>
</organism>
<dbReference type="EMBL" id="CADCTI010000210">
    <property type="protein sequence ID" value="CAA9258955.1"/>
    <property type="molecule type" value="Genomic_DNA"/>
</dbReference>
<evidence type="ECO:0000256" key="2">
    <source>
        <dbReference type="ARBA" id="ARBA00022825"/>
    </source>
</evidence>
<keyword evidence="1" id="KW-0378">Hydrolase</keyword>
<dbReference type="InterPro" id="IPR011042">
    <property type="entry name" value="6-blade_b-propeller_TolB-like"/>
</dbReference>
<dbReference type="PANTHER" id="PTHR42776">
    <property type="entry name" value="SERINE PEPTIDASE S9 FAMILY MEMBER"/>
    <property type="match status" value="1"/>
</dbReference>
<dbReference type="AlphaFoldDB" id="A0A6J4ISR0"/>
<dbReference type="GO" id="GO:0004252">
    <property type="term" value="F:serine-type endopeptidase activity"/>
    <property type="evidence" value="ECO:0007669"/>
    <property type="project" value="InterPro"/>
</dbReference>
<dbReference type="SUPFAM" id="SSF82171">
    <property type="entry name" value="DPP6 N-terminal domain-like"/>
    <property type="match status" value="1"/>
</dbReference>
<keyword evidence="2" id="KW-0720">Serine protease</keyword>
<name>A0A6J4ISR0_9ACTN</name>
<evidence type="ECO:0000313" key="5">
    <source>
        <dbReference type="EMBL" id="CAA9258955.1"/>
    </source>
</evidence>
<dbReference type="InterPro" id="IPR002470">
    <property type="entry name" value="Peptidase_S9A"/>
</dbReference>
<dbReference type="Gene3D" id="2.120.10.30">
    <property type="entry name" value="TolB, C-terminal domain"/>
    <property type="match status" value="1"/>
</dbReference>
<keyword evidence="2" id="KW-0645">Protease</keyword>
<dbReference type="GO" id="GO:0006508">
    <property type="term" value="P:proteolysis"/>
    <property type="evidence" value="ECO:0007669"/>
    <property type="project" value="InterPro"/>
</dbReference>
<dbReference type="Pfam" id="PF07676">
    <property type="entry name" value="PD40"/>
    <property type="match status" value="1"/>
</dbReference>
<evidence type="ECO:0000256" key="1">
    <source>
        <dbReference type="ARBA" id="ARBA00022801"/>
    </source>
</evidence>
<dbReference type="SUPFAM" id="SSF53474">
    <property type="entry name" value="alpha/beta-Hydrolases"/>
    <property type="match status" value="1"/>
</dbReference>
<dbReference type="PRINTS" id="PR00862">
    <property type="entry name" value="PROLIGOPTASE"/>
</dbReference>
<feature type="domain" description="Peptidase S9 prolyl oligopeptidase catalytic" evidence="4">
    <location>
        <begin position="433"/>
        <end position="638"/>
    </location>
</feature>
<dbReference type="Gene3D" id="3.40.50.1820">
    <property type="entry name" value="alpha/beta hydrolase"/>
    <property type="match status" value="1"/>
</dbReference>
<dbReference type="InterPro" id="IPR001375">
    <property type="entry name" value="Peptidase_S9_cat"/>
</dbReference>
<dbReference type="InterPro" id="IPR011659">
    <property type="entry name" value="WD40"/>
</dbReference>
<evidence type="ECO:0000259" key="4">
    <source>
        <dbReference type="Pfam" id="PF00326"/>
    </source>
</evidence>
<feature type="compositionally biased region" description="Basic and acidic residues" evidence="3">
    <location>
        <begin position="1"/>
        <end position="10"/>
    </location>
</feature>
<evidence type="ECO:0000256" key="3">
    <source>
        <dbReference type="SAM" id="MobiDB-lite"/>
    </source>
</evidence>
<protein>
    <submittedName>
        <fullName evidence="5">Acylamino-acid-releasing enzyme</fullName>
    </submittedName>
</protein>
<dbReference type="InterPro" id="IPR029058">
    <property type="entry name" value="AB_hydrolase_fold"/>
</dbReference>
<feature type="region of interest" description="Disordered" evidence="3">
    <location>
        <begin position="1"/>
        <end position="29"/>
    </location>
</feature>